<evidence type="ECO:0000259" key="19">
    <source>
        <dbReference type="PROSITE" id="PS50103"/>
    </source>
</evidence>
<evidence type="ECO:0000256" key="5">
    <source>
        <dbReference type="ARBA" id="ARBA00022723"/>
    </source>
</evidence>
<dbReference type="InterPro" id="IPR001154">
    <property type="entry name" value="TopoII_euk"/>
</dbReference>
<dbReference type="InterPro" id="IPR000571">
    <property type="entry name" value="Znf_CCCH"/>
</dbReference>
<dbReference type="Pfam" id="PF01751">
    <property type="entry name" value="Toprim"/>
    <property type="match status" value="1"/>
</dbReference>
<evidence type="ECO:0000256" key="11">
    <source>
        <dbReference type="ARBA" id="ARBA00023029"/>
    </source>
</evidence>
<dbReference type="InterPro" id="IPR002205">
    <property type="entry name" value="Topo_IIA_dom_A"/>
</dbReference>
<keyword evidence="6 16" id="KW-0547">Nucleotide-binding</keyword>
<keyword evidence="9 16" id="KW-0067">ATP-binding</keyword>
<dbReference type="Gene3D" id="3.30.230.10">
    <property type="match status" value="1"/>
</dbReference>
<sequence>GEGMATKRPSKYIKTSVRVDYAPDVCKDYKETGFCTFGDSCKFLHDRGDYKHGWEIDNDCNSKGEKESDDKYVINEEDEKDSLPIECPICEKKFNNPIVTNCQHFFCQSCAITNFRKSKKCFVCGENTNGVFKNATKLLEAKVEKKNSDSEDDFGIDVVGENILSRPDSYIGSTKEITCSQFLYNDNVNQMVKNTTSYVPGFLKIFDEILVNAADNKQRDPNMTRVDISIDEFNKIKIRNNGKCIPIQFNPSLDLYIPTLVMGHLLTSSNYDDDEKKIVGGRNGYGAKLCNIYSKQFTVVCLDSEQKKKFSQTWYDNMSRSDPPIIEEVDYLGIEDYTEVSFIPDLSRFNMSRLDDDIINILKKRAFDLAGTISGVKVSFNGELINVSNFEDYVKLHLSEMKESLKFFKNDRWEVYVSQSSQGFQQVSFVNNIVTHNGGSHVDYITNQIVSHIKDLLKDKIDLSRLKSFHIKNQLNIFIKCTIENPSFNSQTKEELTSRISEFGSTCIIPQSFVSNFLESSTVLESILSSYKSSSLSNKNSNNKKIFLPKLDDAVYAGSQDSDKCSLFLTEGDSAKALVVAGFSVIGRDFYGVFPLKGKTINVRDLSFDECMKNVEFQNITKIINIKRNVDYSIADNRNSLRYGKVILFTDQDVDGIHIKGLVINMFHKFWPELVELGFIQTFRTPLIKVKWNGETIKFYNKFEFDEWLNEAKKRKDFSNCKIKYYKGLGTSTKEEAIEYFKEIDKNLITFTCFNEEDHLSIKSVFTRSLSLERKVIIQNHTSTASSNSNSLSLSDFSNNELVEFFKYDIRRSIPSVVDGFKESQRKIIYTMFNKFEKNEIKVNQLSGTTAYYTLYHHGEDFLTSTIIKMAQNFVGAGNINFLQPIGQFGTRASGGSDHASGRYIHTSLNPLTRLLFPKEDDKLLKYIEEENQIIEPIYYVPIIPTILVNGCKGIASGWNTKINPYNPIDIIYNIRLMLDGKEPIKMIPYYKNFKGKIIKNDGKESFIIKGLLTFSYNNVNGVLKIVINELPIGLWTNDFKEKVLGPLYEQKILKSYNEYHSNNNIHFVLFLNKSTVVPTKIVNSLTRTLSSKNMMLFDGNGNLKHYENTEGIFKDFFEIRKNLYEKRLLNEIDLLLGQLMYYKNQKQFIDNILCNRMSLIHKSKNQFIEDLKLNGFCSNPLKKDQEDYNYLTNISLNQFTETEIDKLQQKIEDTDKKINLFKSSTWKNLWNNDLDRFEASYKPQKPFYASNIPEGYNFGNGEIPIVEKQNYSPVSDIDTDSIIRPILSPVERMFELAENTKNMYEYAEKYEEKKKASIFDPESFLEAVGLRPTTTTKAPNLLEKLFNPFIQPFKKEFEKFAKDSSFKSILPTTPLPDNLINNNSPRRQQPSSIPEVKAYTDLQKLANSFQVDPNFDQLKFLKPPPSIFPLVEKNSNNNNNLLKSRPIKILEKFFTNDDNKKDIFGFPKVDNIDLKNPFTVNPLMSMFTTAKPKISVDDIIEKIPKGLKPAFPTPKPDDILRFHTLLPVPTLPNPFENPLLPKTGNKLARHI</sequence>
<feature type="zinc finger region" description="C3H1-type" evidence="14">
    <location>
        <begin position="20"/>
        <end position="48"/>
    </location>
</feature>
<evidence type="ECO:0000259" key="20">
    <source>
        <dbReference type="PROSITE" id="PS50880"/>
    </source>
</evidence>
<evidence type="ECO:0000313" key="23">
    <source>
        <dbReference type="WBParaSite" id="TCONS_00011084.p1"/>
    </source>
</evidence>
<dbReference type="InterPro" id="IPR013760">
    <property type="entry name" value="Topo_IIA-like_dom_sf"/>
</dbReference>
<dbReference type="SUPFAM" id="SSF57850">
    <property type="entry name" value="RING/U-box"/>
    <property type="match status" value="1"/>
</dbReference>
<evidence type="ECO:0000256" key="17">
    <source>
        <dbReference type="SAM" id="Coils"/>
    </source>
</evidence>
<evidence type="ECO:0000256" key="1">
    <source>
        <dbReference type="ARBA" id="ARBA00000185"/>
    </source>
</evidence>
<dbReference type="CDD" id="cd03481">
    <property type="entry name" value="TopoIIA_Trans_ScTopoIIA"/>
    <property type="match status" value="1"/>
</dbReference>
<feature type="domain" description="Topo IIA-type catalytic" evidence="21">
    <location>
        <begin position="814"/>
        <end position="1235"/>
    </location>
</feature>
<keyword evidence="11 15" id="KW-0799">Topoisomerase</keyword>
<dbReference type="Pfam" id="PF13923">
    <property type="entry name" value="zf-C3HC4_2"/>
    <property type="match status" value="1"/>
</dbReference>
<dbReference type="PRINTS" id="PR00418">
    <property type="entry name" value="TPI2FAMILY"/>
</dbReference>
<dbReference type="InterPro" id="IPR001841">
    <property type="entry name" value="Znf_RING"/>
</dbReference>
<evidence type="ECO:0000256" key="12">
    <source>
        <dbReference type="ARBA" id="ARBA00023125"/>
    </source>
</evidence>
<comment type="subunit">
    <text evidence="16">Homodimer.</text>
</comment>
<evidence type="ECO:0000256" key="2">
    <source>
        <dbReference type="ARBA" id="ARBA00001913"/>
    </source>
</evidence>
<dbReference type="GO" id="GO:0006265">
    <property type="term" value="P:DNA topological change"/>
    <property type="evidence" value="ECO:0007669"/>
    <property type="project" value="UniProtKB-UniRule"/>
</dbReference>
<dbReference type="Gene3D" id="3.40.50.670">
    <property type="match status" value="1"/>
</dbReference>
<keyword evidence="17" id="KW-0175">Coiled coil</keyword>
<dbReference type="WBParaSite" id="TCONS_00011084.p1">
    <property type="protein sequence ID" value="TCONS_00011084.p1"/>
    <property type="gene ID" value="XLOC_005142"/>
</dbReference>
<dbReference type="Gene3D" id="3.30.1490.30">
    <property type="match status" value="1"/>
</dbReference>
<dbReference type="InterPro" id="IPR013757">
    <property type="entry name" value="Topo_IIA_A_a_sf"/>
</dbReference>
<dbReference type="PROSITE" id="PS50089">
    <property type="entry name" value="ZF_RING_2"/>
    <property type="match status" value="1"/>
</dbReference>
<accession>A0AAF5DEE0</accession>
<organism evidence="22 23">
    <name type="scientific">Strongyloides stercoralis</name>
    <name type="common">Threadworm</name>
    <dbReference type="NCBI Taxonomy" id="6248"/>
    <lineage>
        <taxon>Eukaryota</taxon>
        <taxon>Metazoa</taxon>
        <taxon>Ecdysozoa</taxon>
        <taxon>Nematoda</taxon>
        <taxon>Chromadorea</taxon>
        <taxon>Rhabditida</taxon>
        <taxon>Tylenchina</taxon>
        <taxon>Panagrolaimomorpha</taxon>
        <taxon>Strongyloidoidea</taxon>
        <taxon>Strongyloididae</taxon>
        <taxon>Strongyloides</taxon>
    </lineage>
</organism>
<proteinExistence type="inferred from homology"/>
<comment type="cofactor">
    <cofactor evidence="2">
        <name>Ca(2+)</name>
        <dbReference type="ChEBI" id="CHEBI:29108"/>
    </cofactor>
</comment>
<name>A0AAF5DEE0_STRER</name>
<dbReference type="SMART" id="SM00356">
    <property type="entry name" value="ZnF_C3H1"/>
    <property type="match status" value="1"/>
</dbReference>
<dbReference type="InterPro" id="IPR036855">
    <property type="entry name" value="Znf_CCCH_sf"/>
</dbReference>
<feature type="active site" description="O-(5'-phospho-DNA)-tyrosine intermediate" evidence="15">
    <location>
        <position position="904"/>
    </location>
</feature>
<dbReference type="GO" id="GO:0005634">
    <property type="term" value="C:nucleus"/>
    <property type="evidence" value="ECO:0007669"/>
    <property type="project" value="TreeGrafter"/>
</dbReference>
<dbReference type="GO" id="GO:0008270">
    <property type="term" value="F:zinc ion binding"/>
    <property type="evidence" value="ECO:0007669"/>
    <property type="project" value="UniProtKB-KW"/>
</dbReference>
<evidence type="ECO:0000256" key="6">
    <source>
        <dbReference type="ARBA" id="ARBA00022741"/>
    </source>
</evidence>
<dbReference type="FunFam" id="3.40.50.670:FF:000001">
    <property type="entry name" value="DNA topoisomerase 2"/>
    <property type="match status" value="1"/>
</dbReference>
<dbReference type="FunFam" id="3.90.199.10:FF:000002">
    <property type="entry name" value="DNA topoisomerase 2"/>
    <property type="match status" value="1"/>
</dbReference>
<dbReference type="AlphaFoldDB" id="A0AAF5DEE0"/>
<feature type="domain" description="Toprim" evidence="20">
    <location>
        <begin position="565"/>
        <end position="682"/>
    </location>
</feature>
<dbReference type="InterPro" id="IPR014721">
    <property type="entry name" value="Ribsml_uS5_D2-typ_fold_subgr"/>
</dbReference>
<evidence type="ECO:0000259" key="18">
    <source>
        <dbReference type="PROSITE" id="PS50089"/>
    </source>
</evidence>
<evidence type="ECO:0000256" key="14">
    <source>
        <dbReference type="PROSITE-ProRule" id="PRU00723"/>
    </source>
</evidence>
<dbReference type="PANTHER" id="PTHR10169">
    <property type="entry name" value="DNA TOPOISOMERASE/GYRASE"/>
    <property type="match status" value="1"/>
</dbReference>
<dbReference type="PANTHER" id="PTHR10169:SF38">
    <property type="entry name" value="DNA TOPOISOMERASE 2"/>
    <property type="match status" value="1"/>
</dbReference>
<keyword evidence="22" id="KW-1185">Reference proteome</keyword>
<dbReference type="InterPro" id="IPR036890">
    <property type="entry name" value="HATPase_C_sf"/>
</dbReference>
<keyword evidence="13 15" id="KW-0413">Isomerase</keyword>
<feature type="coiled-coil region" evidence="17">
    <location>
        <begin position="1198"/>
        <end position="1225"/>
    </location>
</feature>
<dbReference type="PROSITE" id="PS50103">
    <property type="entry name" value="ZF_C3H1"/>
    <property type="match status" value="1"/>
</dbReference>
<comment type="function">
    <text evidence="16">Control of topological states of DNA by transient breakage and subsequent rejoining of DNA strands. Topoisomerase II makes double-strand breaks.</text>
</comment>
<dbReference type="SUPFAM" id="SSF90229">
    <property type="entry name" value="CCCH zinc finger"/>
    <property type="match status" value="1"/>
</dbReference>
<dbReference type="PRINTS" id="PR01158">
    <property type="entry name" value="TOPISMRASEII"/>
</dbReference>
<evidence type="ECO:0000313" key="22">
    <source>
        <dbReference type="Proteomes" id="UP000035681"/>
    </source>
</evidence>
<dbReference type="Gene3D" id="3.30.1360.40">
    <property type="match status" value="1"/>
</dbReference>
<dbReference type="Pfam" id="PF16898">
    <property type="entry name" value="TOPRIM_C"/>
    <property type="match status" value="1"/>
</dbReference>
<dbReference type="SUPFAM" id="SSF54211">
    <property type="entry name" value="Ribosomal protein S5 domain 2-like"/>
    <property type="match status" value="1"/>
</dbReference>
<dbReference type="InterPro" id="IPR017907">
    <property type="entry name" value="Znf_RING_CS"/>
</dbReference>
<evidence type="ECO:0000256" key="10">
    <source>
        <dbReference type="ARBA" id="ARBA00022842"/>
    </source>
</evidence>
<feature type="domain" description="C3H1-type" evidence="19">
    <location>
        <begin position="20"/>
        <end position="48"/>
    </location>
</feature>
<dbReference type="InterPro" id="IPR020568">
    <property type="entry name" value="Ribosomal_Su5_D2-typ_SF"/>
</dbReference>
<dbReference type="SUPFAM" id="SSF56719">
    <property type="entry name" value="Type II DNA topoisomerase"/>
    <property type="match status" value="1"/>
</dbReference>
<evidence type="ECO:0000256" key="3">
    <source>
        <dbReference type="ARBA" id="ARBA00001946"/>
    </source>
</evidence>
<dbReference type="Gene3D" id="3.30.40.10">
    <property type="entry name" value="Zinc/RING finger domain, C3HC4 (zinc finger)"/>
    <property type="match status" value="1"/>
</dbReference>
<feature type="domain" description="RING-type" evidence="18">
    <location>
        <begin position="87"/>
        <end position="124"/>
    </location>
</feature>
<dbReference type="CDD" id="cd16539">
    <property type="entry name" value="RING-HC_RNF113A_B"/>
    <property type="match status" value="1"/>
</dbReference>
<evidence type="ECO:0000256" key="7">
    <source>
        <dbReference type="ARBA" id="ARBA00022771"/>
    </source>
</evidence>
<evidence type="ECO:0000256" key="13">
    <source>
        <dbReference type="ARBA" id="ARBA00023235"/>
    </source>
</evidence>
<dbReference type="InterPro" id="IPR050634">
    <property type="entry name" value="DNA_Topoisomerase_II"/>
</dbReference>
<dbReference type="GO" id="GO:0000819">
    <property type="term" value="P:sister chromatid segregation"/>
    <property type="evidence" value="ECO:0007669"/>
    <property type="project" value="TreeGrafter"/>
</dbReference>
<dbReference type="Proteomes" id="UP000035681">
    <property type="component" value="Unplaced"/>
</dbReference>
<comment type="similarity">
    <text evidence="4 16">Belongs to the type II topoisomerase family.</text>
</comment>
<dbReference type="GO" id="GO:0005524">
    <property type="term" value="F:ATP binding"/>
    <property type="evidence" value="ECO:0007669"/>
    <property type="project" value="UniProtKB-UniRule"/>
</dbReference>
<dbReference type="SMART" id="SM00184">
    <property type="entry name" value="RING"/>
    <property type="match status" value="1"/>
</dbReference>
<dbReference type="InterPro" id="IPR018522">
    <property type="entry name" value="TopoIIA_CS"/>
</dbReference>
<dbReference type="SUPFAM" id="SSF55874">
    <property type="entry name" value="ATPase domain of HSP90 chaperone/DNA topoisomerase II/histidine kinase"/>
    <property type="match status" value="1"/>
</dbReference>
<dbReference type="InterPro" id="IPR031660">
    <property type="entry name" value="TOPRIM_C"/>
</dbReference>
<dbReference type="InterPro" id="IPR013759">
    <property type="entry name" value="Topo_IIA_B_C"/>
</dbReference>
<dbReference type="FunFam" id="3.30.565.10:FF:000004">
    <property type="entry name" value="DNA topoisomerase 2"/>
    <property type="match status" value="1"/>
</dbReference>
<protein>
    <recommendedName>
        <fullName evidence="16">DNA topoisomerase 2</fullName>
        <ecNumber evidence="16">5.6.2.2</ecNumber>
    </recommendedName>
</protein>
<dbReference type="InterPro" id="IPR013506">
    <property type="entry name" value="Topo_IIA_bsu_dom2"/>
</dbReference>
<dbReference type="SMART" id="SM00434">
    <property type="entry name" value="TOP4c"/>
    <property type="match status" value="1"/>
</dbReference>
<dbReference type="Pfam" id="PF00204">
    <property type="entry name" value="DNA_gyraseB"/>
    <property type="match status" value="1"/>
</dbReference>
<evidence type="ECO:0000256" key="15">
    <source>
        <dbReference type="PROSITE-ProRule" id="PRU01384"/>
    </source>
</evidence>
<dbReference type="GO" id="GO:0000712">
    <property type="term" value="P:resolution of meiotic recombination intermediates"/>
    <property type="evidence" value="ECO:0007669"/>
    <property type="project" value="TreeGrafter"/>
</dbReference>
<dbReference type="PROSITE" id="PS00518">
    <property type="entry name" value="ZF_RING_1"/>
    <property type="match status" value="1"/>
</dbReference>
<dbReference type="InterPro" id="IPR006171">
    <property type="entry name" value="TOPRIM_dom"/>
</dbReference>
<dbReference type="InterPro" id="IPR013758">
    <property type="entry name" value="Topo_IIA_A/C_ab"/>
</dbReference>
<keyword evidence="12 15" id="KW-0238">DNA-binding</keyword>
<dbReference type="Gene3D" id="3.90.199.10">
    <property type="entry name" value="Topoisomerase II, domain 5"/>
    <property type="match status" value="1"/>
</dbReference>
<evidence type="ECO:0000256" key="8">
    <source>
        <dbReference type="ARBA" id="ARBA00022833"/>
    </source>
</evidence>
<keyword evidence="5 14" id="KW-0479">Metal-binding</keyword>
<dbReference type="PROSITE" id="PS52040">
    <property type="entry name" value="TOPO_IIA"/>
    <property type="match status" value="1"/>
</dbReference>
<keyword evidence="8 14" id="KW-0862">Zinc</keyword>
<comment type="catalytic activity">
    <reaction evidence="1 15 16">
        <text>ATP-dependent breakage, passage and rejoining of double-stranded DNA.</text>
        <dbReference type="EC" id="5.6.2.2"/>
    </reaction>
</comment>
<dbReference type="GO" id="GO:0003677">
    <property type="term" value="F:DNA binding"/>
    <property type="evidence" value="ECO:0007669"/>
    <property type="project" value="UniProtKB-UniRule"/>
</dbReference>
<keyword evidence="10" id="KW-0460">Magnesium</keyword>
<dbReference type="Gene3D" id="3.30.565.10">
    <property type="entry name" value="Histidine kinase-like ATPase, C-terminal domain"/>
    <property type="match status" value="1"/>
</dbReference>
<evidence type="ECO:0000256" key="4">
    <source>
        <dbReference type="ARBA" id="ARBA00011080"/>
    </source>
</evidence>
<dbReference type="Gene3D" id="1.10.268.10">
    <property type="entry name" value="Topoisomerase, domain 3"/>
    <property type="match status" value="1"/>
</dbReference>
<evidence type="ECO:0000256" key="9">
    <source>
        <dbReference type="ARBA" id="ARBA00022840"/>
    </source>
</evidence>
<dbReference type="GO" id="GO:0003918">
    <property type="term" value="F:DNA topoisomerase type II (double strand cut, ATP-hydrolyzing) activity"/>
    <property type="evidence" value="ECO:0007669"/>
    <property type="project" value="UniProtKB-UniRule"/>
</dbReference>
<evidence type="ECO:0000259" key="21">
    <source>
        <dbReference type="PROSITE" id="PS52040"/>
    </source>
</evidence>
<dbReference type="Pfam" id="PF00642">
    <property type="entry name" value="zf-CCCH"/>
    <property type="match status" value="1"/>
</dbReference>
<reference evidence="23" key="1">
    <citation type="submission" date="2024-02" db="UniProtKB">
        <authorList>
            <consortium name="WormBaseParasite"/>
        </authorList>
    </citation>
    <scope>IDENTIFICATION</scope>
</reference>
<keyword evidence="7 14" id="KW-0863">Zinc-finger</keyword>
<dbReference type="InterPro" id="IPR001241">
    <property type="entry name" value="Topo_IIA"/>
</dbReference>
<evidence type="ECO:0000256" key="16">
    <source>
        <dbReference type="RuleBase" id="RU362094"/>
    </source>
</evidence>
<dbReference type="PROSITE" id="PS00177">
    <property type="entry name" value="TOPOISOMERASE_II"/>
    <property type="match status" value="1"/>
</dbReference>
<dbReference type="InterPro" id="IPR013083">
    <property type="entry name" value="Znf_RING/FYVE/PHD"/>
</dbReference>
<dbReference type="Pfam" id="PF00521">
    <property type="entry name" value="DNA_topoisoIV"/>
    <property type="match status" value="1"/>
</dbReference>
<dbReference type="EC" id="5.6.2.2" evidence="16"/>
<dbReference type="PROSITE" id="PS50880">
    <property type="entry name" value="TOPRIM"/>
    <property type="match status" value="1"/>
</dbReference>
<dbReference type="SMART" id="SM00433">
    <property type="entry name" value="TOP2c"/>
    <property type="match status" value="1"/>
</dbReference>
<comment type="cofactor">
    <cofactor evidence="3">
        <name>Mg(2+)</name>
        <dbReference type="ChEBI" id="CHEBI:18420"/>
    </cofactor>
</comment>